<feature type="domain" description="Radical SAM core" evidence="7">
    <location>
        <begin position="82"/>
        <end position="221"/>
    </location>
</feature>
<dbReference type="SFLD" id="SFLDS00029">
    <property type="entry name" value="Radical_SAM"/>
    <property type="match status" value="1"/>
</dbReference>
<gene>
    <name evidence="8" type="ORF">K9W46_04520</name>
</gene>
<dbReference type="Pfam" id="PF04055">
    <property type="entry name" value="Radical_SAM"/>
    <property type="match status" value="1"/>
</dbReference>
<dbReference type="PANTHER" id="PTHR30352">
    <property type="entry name" value="PYRUVATE FORMATE-LYASE-ACTIVATING ENZYME"/>
    <property type="match status" value="1"/>
</dbReference>
<dbReference type="GO" id="GO:0046872">
    <property type="term" value="F:metal ion binding"/>
    <property type="evidence" value="ECO:0007669"/>
    <property type="project" value="UniProtKB-KW"/>
</dbReference>
<organism evidence="8">
    <name type="scientific">Candidatus Heimdallarchaeum endolithica</name>
    <dbReference type="NCBI Taxonomy" id="2876572"/>
    <lineage>
        <taxon>Archaea</taxon>
        <taxon>Promethearchaeati</taxon>
        <taxon>Candidatus Heimdallarchaeota</taxon>
        <taxon>Candidatus Heimdallarchaeia (ex Rinke et al. 2021) (nom. nud.)</taxon>
        <taxon>Candidatus Heimdallarchaeales</taxon>
        <taxon>Candidatus Heimdallarchaeaceae</taxon>
        <taxon>Candidatus Heimdallarchaeum</taxon>
    </lineage>
</organism>
<keyword evidence="1" id="KW-0004">4Fe-4S</keyword>
<comment type="cofactor">
    <cofactor evidence="6">
        <name>[4Fe-4S] cluster</name>
        <dbReference type="ChEBI" id="CHEBI:49883"/>
    </cofactor>
    <text evidence="6">Binds 1 [4Fe-4S] cluster. The cluster is coordinated with 3 cysteines and an exchangeable S-adenosyl-L-methionine.</text>
</comment>
<dbReference type="InterPro" id="IPR058240">
    <property type="entry name" value="rSAM_sf"/>
</dbReference>
<keyword evidence="2 6" id="KW-0949">S-adenosyl-L-methionine</keyword>
<dbReference type="CDD" id="cd01335">
    <property type="entry name" value="Radical_SAM"/>
    <property type="match status" value="1"/>
</dbReference>
<feature type="binding site" evidence="6">
    <location>
        <position position="87"/>
    </location>
    <ligand>
        <name>[4Fe-4S] cluster</name>
        <dbReference type="ChEBI" id="CHEBI:49883"/>
        <note>4Fe-4S-S-AdoMet</note>
    </ligand>
</feature>
<name>A0A9Y1BSL0_9ARCH</name>
<dbReference type="InterPro" id="IPR007197">
    <property type="entry name" value="rSAM"/>
</dbReference>
<keyword evidence="3 6" id="KW-0479">Metal-binding</keyword>
<dbReference type="SUPFAM" id="SSF102114">
    <property type="entry name" value="Radical SAM enzymes"/>
    <property type="match status" value="1"/>
</dbReference>
<dbReference type="GO" id="GO:0051539">
    <property type="term" value="F:4 iron, 4 sulfur cluster binding"/>
    <property type="evidence" value="ECO:0007669"/>
    <property type="project" value="UniProtKB-KW"/>
</dbReference>
<protein>
    <submittedName>
        <fullName evidence="8">Radical SAM protein</fullName>
    </submittedName>
</protein>
<dbReference type="PANTHER" id="PTHR30352:SF5">
    <property type="entry name" value="PYRUVATE FORMATE-LYASE 1-ACTIVATING ENZYME"/>
    <property type="match status" value="1"/>
</dbReference>
<keyword evidence="4 6" id="KW-0408">Iron</keyword>
<dbReference type="AlphaFoldDB" id="A0A9Y1BSL0"/>
<feature type="binding site" evidence="6">
    <location>
        <position position="83"/>
    </location>
    <ligand>
        <name>[4Fe-4S] cluster</name>
        <dbReference type="ChEBI" id="CHEBI:49883"/>
        <note>4Fe-4S-S-AdoMet</note>
    </ligand>
</feature>
<sequence>MIIASGPFQELDEMRIQCNICPHNCVLKNGETGLCKEKINIENSLYTLNFREITIAEPRPIEQTPFFEFYQETTALNLGGYSCNFWCPFCLNYEISYNTSSDLRSKTFSNNDILKLVKETNSKGVVFTFNEPAIMHETVIDIFSFIKRVDSSIYTAIHSNGFMSKKVIDLIIKYTDGFVFDIKGDDSFYLQMSATFDSIWNNIRKINNKKRHLELVIPLFTEFMNDNTITKIMNKLINDNINCPIIILKGRPITKYNNFTQVSQKKAEDIVKLFKENGFHESYLMGFPGSKYESSYCKKCGKITLYRYDAVPMFREDIDYCKCK</sequence>
<evidence type="ECO:0000256" key="6">
    <source>
        <dbReference type="PIRSR" id="PIRSR004869-50"/>
    </source>
</evidence>
<dbReference type="InterPro" id="IPR013785">
    <property type="entry name" value="Aldolase_TIM"/>
</dbReference>
<dbReference type="Proteomes" id="UP001200513">
    <property type="component" value="Chromosome"/>
</dbReference>
<evidence type="ECO:0000259" key="7">
    <source>
        <dbReference type="Pfam" id="PF04055"/>
    </source>
</evidence>
<dbReference type="EMBL" id="CP084167">
    <property type="protein sequence ID" value="UJG44448.1"/>
    <property type="molecule type" value="Genomic_DNA"/>
</dbReference>
<keyword evidence="5 6" id="KW-0411">Iron-sulfur</keyword>
<dbReference type="GO" id="GO:0003824">
    <property type="term" value="F:catalytic activity"/>
    <property type="evidence" value="ECO:0007669"/>
    <property type="project" value="InterPro"/>
</dbReference>
<dbReference type="Gene3D" id="3.20.20.70">
    <property type="entry name" value="Aldolase class I"/>
    <property type="match status" value="1"/>
</dbReference>
<proteinExistence type="predicted"/>
<feature type="binding site" evidence="6">
    <location>
        <position position="90"/>
    </location>
    <ligand>
        <name>[4Fe-4S] cluster</name>
        <dbReference type="ChEBI" id="CHEBI:49883"/>
        <note>4Fe-4S-S-AdoMet</note>
    </ligand>
</feature>
<reference evidence="8" key="1">
    <citation type="journal article" date="2022" name="Nat. Microbiol.">
        <title>Unique mobile elements and scalable gene flow at the prokaryote-eukaryote boundary revealed by circularized Asgard archaea genomes.</title>
        <authorList>
            <person name="Wu F."/>
            <person name="Speth D.R."/>
            <person name="Philosof A."/>
            <person name="Cremiere A."/>
            <person name="Narayanan A."/>
            <person name="Barco R.A."/>
            <person name="Connon S.A."/>
            <person name="Amend J.P."/>
            <person name="Antoshechkin I.A."/>
            <person name="Orphan V.J."/>
        </authorList>
    </citation>
    <scope>NUCLEOTIDE SEQUENCE</scope>
    <source>
        <strain evidence="8">PR6</strain>
    </source>
</reference>
<evidence type="ECO:0000256" key="4">
    <source>
        <dbReference type="ARBA" id="ARBA00023004"/>
    </source>
</evidence>
<evidence type="ECO:0000313" key="8">
    <source>
        <dbReference type="EMBL" id="UJG44448.1"/>
    </source>
</evidence>
<evidence type="ECO:0000256" key="5">
    <source>
        <dbReference type="ARBA" id="ARBA00023014"/>
    </source>
</evidence>
<dbReference type="InterPro" id="IPR016431">
    <property type="entry name" value="Pyrv-formate_lyase-activ_prd"/>
</dbReference>
<dbReference type="InterPro" id="IPR034457">
    <property type="entry name" value="Organic_radical-activating"/>
</dbReference>
<dbReference type="PIRSF" id="PIRSF004869">
    <property type="entry name" value="PflX_prd"/>
    <property type="match status" value="1"/>
</dbReference>
<accession>A0A9Y1BSL0</accession>
<evidence type="ECO:0000256" key="3">
    <source>
        <dbReference type="ARBA" id="ARBA00022723"/>
    </source>
</evidence>
<evidence type="ECO:0000256" key="2">
    <source>
        <dbReference type="ARBA" id="ARBA00022691"/>
    </source>
</evidence>
<evidence type="ECO:0000256" key="1">
    <source>
        <dbReference type="ARBA" id="ARBA00022485"/>
    </source>
</evidence>